<organism evidence="2 3">
    <name type="scientific">Thraustotheca clavata</name>
    <dbReference type="NCBI Taxonomy" id="74557"/>
    <lineage>
        <taxon>Eukaryota</taxon>
        <taxon>Sar</taxon>
        <taxon>Stramenopiles</taxon>
        <taxon>Oomycota</taxon>
        <taxon>Saprolegniomycetes</taxon>
        <taxon>Saprolegniales</taxon>
        <taxon>Achlyaceae</taxon>
        <taxon>Thraustotheca</taxon>
    </lineage>
</organism>
<accession>A0A1W0A8R1</accession>
<dbReference type="EMBL" id="JNBS01000326">
    <property type="protein sequence ID" value="OQS06589.1"/>
    <property type="molecule type" value="Genomic_DNA"/>
</dbReference>
<reference evidence="2 3" key="1">
    <citation type="journal article" date="2014" name="Genome Biol. Evol.">
        <title>The secreted proteins of Achlya hypogyna and Thraustotheca clavata identify the ancestral oomycete secretome and reveal gene acquisitions by horizontal gene transfer.</title>
        <authorList>
            <person name="Misner I."/>
            <person name="Blouin N."/>
            <person name="Leonard G."/>
            <person name="Richards T.A."/>
            <person name="Lane C.E."/>
        </authorList>
    </citation>
    <scope>NUCLEOTIDE SEQUENCE [LARGE SCALE GENOMIC DNA]</scope>
    <source>
        <strain evidence="2 3">ATCC 34112</strain>
    </source>
</reference>
<evidence type="ECO:0008006" key="4">
    <source>
        <dbReference type="Google" id="ProtNLM"/>
    </source>
</evidence>
<feature type="transmembrane region" description="Helical" evidence="1">
    <location>
        <begin position="428"/>
        <end position="448"/>
    </location>
</feature>
<dbReference type="Proteomes" id="UP000243217">
    <property type="component" value="Unassembled WGS sequence"/>
</dbReference>
<comment type="caution">
    <text evidence="2">The sequence shown here is derived from an EMBL/GenBank/DDBJ whole genome shotgun (WGS) entry which is preliminary data.</text>
</comment>
<evidence type="ECO:0000313" key="2">
    <source>
        <dbReference type="EMBL" id="OQS06589.1"/>
    </source>
</evidence>
<sequence>MTWRTLFTKQVRWLLSLLSAKYAVSDKSAKGDNSSNHATSVQVWYRITSNLVAGVLVALSLLALLLIVAQGVFHREVFQHFDQDNPMFWRSFGSSCMVDASGFVQNTCSIDEANTTATLAAWNAIGIHLGTFLQVPKGKQYPVSVCLQGASSAIQWATLDLVIGYDNYPACCPQNGSQPVAGHAHIESASRSGYPEGVYLFTGFADKILNATTIYTATDGSITTLLAGVTHTIITLDGSVLPDIDGPNWGMTSIILASPFGERYMITSFNIAQFYVITDTQAHKGWNTGVHSKLSVSVGWLCGHHVANYSEIVGMQIVFSLISIFLFCGDIYITWKGLEGVLRGKPVLTYDVLSGLERRKLLMLMITLNSMPSILYVDVARIYYGTDSGFKIWRIAVMSLSILAAFVVFLGVTLVQCIPSPRVIRYRPITFSAPVFLYASIISVNFAIRGEMLHLNVLFNAAPSGMGFWAYNRYWPDGIYTSGADPAINYLISKMWLPVILSLVGSIIYAKLKNIAEGHNAVVNIEWTTSNKFLVSCGIPRWITSMPLSPHHAIKIGNRMFCKPSTQVLFGYACVVRCTSARVLTETHNEHSDESEIDIISIYDLAWLIILDRLIPCRPRRCGINSGNKFNQENTHPRLLKNRLYKHTRGAAID</sequence>
<feature type="transmembrane region" description="Helical" evidence="1">
    <location>
        <begin position="49"/>
        <end position="69"/>
    </location>
</feature>
<feature type="transmembrane region" description="Helical" evidence="1">
    <location>
        <begin position="395"/>
        <end position="416"/>
    </location>
</feature>
<protein>
    <recommendedName>
        <fullName evidence="4">Transmembrane protein</fullName>
    </recommendedName>
</protein>
<feature type="transmembrane region" description="Helical" evidence="1">
    <location>
        <begin position="491"/>
        <end position="510"/>
    </location>
</feature>
<evidence type="ECO:0000256" key="1">
    <source>
        <dbReference type="SAM" id="Phobius"/>
    </source>
</evidence>
<dbReference type="AlphaFoldDB" id="A0A1W0A8R1"/>
<keyword evidence="3" id="KW-1185">Reference proteome</keyword>
<keyword evidence="1" id="KW-1133">Transmembrane helix</keyword>
<feature type="transmembrane region" description="Helical" evidence="1">
    <location>
        <begin position="455"/>
        <end position="471"/>
    </location>
</feature>
<proteinExistence type="predicted"/>
<evidence type="ECO:0000313" key="3">
    <source>
        <dbReference type="Proteomes" id="UP000243217"/>
    </source>
</evidence>
<keyword evidence="1" id="KW-0812">Transmembrane</keyword>
<keyword evidence="1" id="KW-0472">Membrane</keyword>
<feature type="transmembrane region" description="Helical" evidence="1">
    <location>
        <begin position="361"/>
        <end position="383"/>
    </location>
</feature>
<name>A0A1W0A8R1_9STRA</name>
<gene>
    <name evidence="2" type="ORF">THRCLA_01363</name>
</gene>